<name>A0A2P5BTR6_PARAD</name>
<dbReference type="Proteomes" id="UP000237105">
    <property type="component" value="Unassembled WGS sequence"/>
</dbReference>
<dbReference type="EMBL" id="JXTB01000223">
    <property type="protein sequence ID" value="PON52196.1"/>
    <property type="molecule type" value="Genomic_DNA"/>
</dbReference>
<feature type="non-terminal residue" evidence="1">
    <location>
        <position position="1"/>
    </location>
</feature>
<accession>A0A2P5BTR6</accession>
<organism evidence="1 2">
    <name type="scientific">Parasponia andersonii</name>
    <name type="common">Sponia andersonii</name>
    <dbReference type="NCBI Taxonomy" id="3476"/>
    <lineage>
        <taxon>Eukaryota</taxon>
        <taxon>Viridiplantae</taxon>
        <taxon>Streptophyta</taxon>
        <taxon>Embryophyta</taxon>
        <taxon>Tracheophyta</taxon>
        <taxon>Spermatophyta</taxon>
        <taxon>Magnoliopsida</taxon>
        <taxon>eudicotyledons</taxon>
        <taxon>Gunneridae</taxon>
        <taxon>Pentapetalae</taxon>
        <taxon>rosids</taxon>
        <taxon>fabids</taxon>
        <taxon>Rosales</taxon>
        <taxon>Cannabaceae</taxon>
        <taxon>Parasponia</taxon>
    </lineage>
</organism>
<evidence type="ECO:0000313" key="1">
    <source>
        <dbReference type="EMBL" id="PON52196.1"/>
    </source>
</evidence>
<dbReference type="AlphaFoldDB" id="A0A2P5BTR6"/>
<gene>
    <name evidence="1" type="ORF">PanWU01x14_210380</name>
</gene>
<comment type="caution">
    <text evidence="1">The sequence shown here is derived from an EMBL/GenBank/DDBJ whole genome shotgun (WGS) entry which is preliminary data.</text>
</comment>
<protein>
    <submittedName>
        <fullName evidence="1">Uncharacterized protein</fullName>
    </submittedName>
</protein>
<reference evidence="2" key="1">
    <citation type="submission" date="2016-06" db="EMBL/GenBank/DDBJ databases">
        <title>Parallel loss of symbiosis genes in relatives of nitrogen-fixing non-legume Parasponia.</title>
        <authorList>
            <person name="Van Velzen R."/>
            <person name="Holmer R."/>
            <person name="Bu F."/>
            <person name="Rutten L."/>
            <person name="Van Zeijl A."/>
            <person name="Liu W."/>
            <person name="Santuari L."/>
            <person name="Cao Q."/>
            <person name="Sharma T."/>
            <person name="Shen D."/>
            <person name="Roswanjaya Y."/>
            <person name="Wardhani T."/>
            <person name="Kalhor M.S."/>
            <person name="Jansen J."/>
            <person name="Van den Hoogen J."/>
            <person name="Gungor B."/>
            <person name="Hartog M."/>
            <person name="Hontelez J."/>
            <person name="Verver J."/>
            <person name="Yang W.-C."/>
            <person name="Schijlen E."/>
            <person name="Repin R."/>
            <person name="Schilthuizen M."/>
            <person name="Schranz E."/>
            <person name="Heidstra R."/>
            <person name="Miyata K."/>
            <person name="Fedorova E."/>
            <person name="Kohlen W."/>
            <person name="Bisseling T."/>
            <person name="Smit S."/>
            <person name="Geurts R."/>
        </authorList>
    </citation>
    <scope>NUCLEOTIDE SEQUENCE [LARGE SCALE GENOMIC DNA]</scope>
    <source>
        <strain evidence="2">cv. WU1-14</strain>
    </source>
</reference>
<keyword evidence="2" id="KW-1185">Reference proteome</keyword>
<evidence type="ECO:0000313" key="2">
    <source>
        <dbReference type="Proteomes" id="UP000237105"/>
    </source>
</evidence>
<sequence>SGGVPPGLSWCLPPTPPWFGKVSTGFGFAVPPAFVSRTGREPLPAVGFRIPAGFLRRNLPSVGSYLHWPADPQGEHYLCVPLRPRPSNPGRPRGPSLPFCLFLPGRRAPDPASVPDPVVPLGSFLRYEDGYSWSSFLKVPLDVVRLLCSGRARLRASCSLFHAQPFPTDGAKLLERFLTSRPRVSYC</sequence>
<proteinExistence type="predicted"/>